<dbReference type="Proteomes" id="UP001154078">
    <property type="component" value="Chromosome 8"/>
</dbReference>
<feature type="domain" description="MADF" evidence="2">
    <location>
        <begin position="17"/>
        <end position="116"/>
    </location>
</feature>
<gene>
    <name evidence="3" type="ORF">MELIAE_LOCUS11769</name>
</gene>
<dbReference type="InterPro" id="IPR006578">
    <property type="entry name" value="MADF-dom"/>
</dbReference>
<dbReference type="SMART" id="SM00595">
    <property type="entry name" value="MADF"/>
    <property type="match status" value="1"/>
</dbReference>
<feature type="region of interest" description="Disordered" evidence="1">
    <location>
        <begin position="161"/>
        <end position="193"/>
    </location>
</feature>
<sequence length="269" mass="30828">MKFSFSSYDWSRDATSCLIQLYEQHPCLYLPTHKEYHNRNTRNKALRSITFEFNKKNSTDVTADELKKKIHGVRTQFLSERQKIKKSEVSGASLDEIYKPKLWCFDQLGFLQQGSELVSTGESNLTIPLQTCSNSDLVEYESDSEIVFDGDVEDLPESNIFLPPERASSSRSGSSYTPKVDRRTKKRKRGDSEDISGLLTHAVTALENINKNDPTITTVSPQSAFESYVAEELNSIQDEDILDEIKEGIIQFIFDGKRKQRERNKENTY</sequence>
<dbReference type="Pfam" id="PF10545">
    <property type="entry name" value="MADF_DNA_bdg"/>
    <property type="match status" value="1"/>
</dbReference>
<dbReference type="AlphaFoldDB" id="A0A9P0BGM1"/>
<dbReference type="OrthoDB" id="6751518at2759"/>
<evidence type="ECO:0000259" key="2">
    <source>
        <dbReference type="PROSITE" id="PS51029"/>
    </source>
</evidence>
<organism evidence="3 4">
    <name type="scientific">Brassicogethes aeneus</name>
    <name type="common">Rape pollen beetle</name>
    <name type="synonym">Meligethes aeneus</name>
    <dbReference type="NCBI Taxonomy" id="1431903"/>
    <lineage>
        <taxon>Eukaryota</taxon>
        <taxon>Metazoa</taxon>
        <taxon>Ecdysozoa</taxon>
        <taxon>Arthropoda</taxon>
        <taxon>Hexapoda</taxon>
        <taxon>Insecta</taxon>
        <taxon>Pterygota</taxon>
        <taxon>Neoptera</taxon>
        <taxon>Endopterygota</taxon>
        <taxon>Coleoptera</taxon>
        <taxon>Polyphaga</taxon>
        <taxon>Cucujiformia</taxon>
        <taxon>Nitidulidae</taxon>
        <taxon>Meligethinae</taxon>
        <taxon>Brassicogethes</taxon>
    </lineage>
</organism>
<protein>
    <recommendedName>
        <fullName evidence="2">MADF domain-containing protein</fullName>
    </recommendedName>
</protein>
<dbReference type="EMBL" id="OV121139">
    <property type="protein sequence ID" value="CAH0562746.1"/>
    <property type="molecule type" value="Genomic_DNA"/>
</dbReference>
<proteinExistence type="predicted"/>
<dbReference type="PANTHER" id="PTHR21505:SF12">
    <property type="entry name" value="MADF DOMAIN-CONTAINING PROTEIN-RELATED"/>
    <property type="match status" value="1"/>
</dbReference>
<dbReference type="PANTHER" id="PTHR21505">
    <property type="entry name" value="MADF DOMAIN-CONTAINING PROTEIN-RELATED"/>
    <property type="match status" value="1"/>
</dbReference>
<dbReference type="PROSITE" id="PS51029">
    <property type="entry name" value="MADF"/>
    <property type="match status" value="1"/>
</dbReference>
<accession>A0A9P0BGM1</accession>
<evidence type="ECO:0000313" key="3">
    <source>
        <dbReference type="EMBL" id="CAH0562746.1"/>
    </source>
</evidence>
<evidence type="ECO:0000313" key="4">
    <source>
        <dbReference type="Proteomes" id="UP001154078"/>
    </source>
</evidence>
<keyword evidence="4" id="KW-1185">Reference proteome</keyword>
<name>A0A9P0BGM1_BRAAE</name>
<evidence type="ECO:0000256" key="1">
    <source>
        <dbReference type="SAM" id="MobiDB-lite"/>
    </source>
</evidence>
<reference evidence="3" key="1">
    <citation type="submission" date="2021-12" db="EMBL/GenBank/DDBJ databases">
        <authorList>
            <person name="King R."/>
        </authorList>
    </citation>
    <scope>NUCLEOTIDE SEQUENCE</scope>
</reference>